<evidence type="ECO:0000256" key="2">
    <source>
        <dbReference type="ARBA" id="ARBA00022638"/>
    </source>
</evidence>
<keyword evidence="2 3" id="KW-0081">Bacteriolytic enzyme</keyword>
<organism evidence="4 5">
    <name type="scientific">Psychrilyobacter piezotolerans</name>
    <dbReference type="NCBI Taxonomy" id="2293438"/>
    <lineage>
        <taxon>Bacteria</taxon>
        <taxon>Fusobacteriati</taxon>
        <taxon>Fusobacteriota</taxon>
        <taxon>Fusobacteriia</taxon>
        <taxon>Fusobacteriales</taxon>
        <taxon>Fusobacteriaceae</taxon>
        <taxon>Psychrilyobacter</taxon>
    </lineage>
</organism>
<gene>
    <name evidence="4" type="ORF">DYH56_10850</name>
</gene>
<dbReference type="SUPFAM" id="SSF53955">
    <property type="entry name" value="Lysozyme-like"/>
    <property type="match status" value="1"/>
</dbReference>
<keyword evidence="1 3" id="KW-0929">Antimicrobial</keyword>
<dbReference type="EMBL" id="QUAJ01000019">
    <property type="protein sequence ID" value="REI40506.1"/>
    <property type="molecule type" value="Genomic_DNA"/>
</dbReference>
<comment type="catalytic activity">
    <reaction evidence="3">
        <text>Hydrolysis of (1-&gt;4)-beta-linkages between N-acetylmuramic acid and N-acetyl-D-glucosamine residues in a peptidoglycan and between N-acetyl-D-glucosamine residues in chitodextrins.</text>
        <dbReference type="EC" id="3.2.1.17"/>
    </reaction>
</comment>
<accession>A0ABX9KFD0</accession>
<keyword evidence="3" id="KW-0378">Hydrolase</keyword>
<evidence type="ECO:0000313" key="4">
    <source>
        <dbReference type="EMBL" id="REI40506.1"/>
    </source>
</evidence>
<keyword evidence="5" id="KW-1185">Reference proteome</keyword>
<keyword evidence="3" id="KW-0326">Glycosidase</keyword>
<evidence type="ECO:0000313" key="5">
    <source>
        <dbReference type="Proteomes" id="UP000263486"/>
    </source>
</evidence>
<reference evidence="4 5" key="1">
    <citation type="submission" date="2018-08" db="EMBL/GenBank/DDBJ databases">
        <title>Draft genome sequence of Psychrilyobacter sp. strain SD5 isolated from Black Sea water.</title>
        <authorList>
            <person name="Yadav S."/>
            <person name="Villanueva L."/>
            <person name="Damste J.S.S."/>
        </authorList>
    </citation>
    <scope>NUCLEOTIDE SEQUENCE [LARGE SCALE GENOMIC DNA]</scope>
    <source>
        <strain evidence="4 5">SD5</strain>
    </source>
</reference>
<dbReference type="Gene3D" id="1.10.530.40">
    <property type="match status" value="1"/>
</dbReference>
<dbReference type="InterPro" id="IPR023347">
    <property type="entry name" value="Lysozyme_dom_sf"/>
</dbReference>
<comment type="similarity">
    <text evidence="3">Belongs to the glycosyl hydrolase 24 family.</text>
</comment>
<evidence type="ECO:0000256" key="3">
    <source>
        <dbReference type="RuleBase" id="RU003788"/>
    </source>
</evidence>
<dbReference type="Proteomes" id="UP000263486">
    <property type="component" value="Unassembled WGS sequence"/>
</dbReference>
<evidence type="ECO:0000256" key="1">
    <source>
        <dbReference type="ARBA" id="ARBA00022529"/>
    </source>
</evidence>
<dbReference type="EC" id="3.2.1.17" evidence="3"/>
<comment type="caution">
    <text evidence="4">The sequence shown here is derived from an EMBL/GenBank/DDBJ whole genome shotgun (WGS) entry which is preliminary data.</text>
</comment>
<name>A0ABX9KFD0_9FUSO</name>
<protein>
    <recommendedName>
        <fullName evidence="3">Lysozyme</fullName>
        <ecNumber evidence="3">3.2.1.17</ecNumber>
    </recommendedName>
</protein>
<dbReference type="InterPro" id="IPR002196">
    <property type="entry name" value="Glyco_hydro_24"/>
</dbReference>
<dbReference type="Pfam" id="PF00959">
    <property type="entry name" value="Phage_lysozyme"/>
    <property type="match status" value="1"/>
</dbReference>
<proteinExistence type="inferred from homology"/>
<sequence length="67" mass="7555">MKISKQGIDLLKHFDSYEMKAYTCPAGVWTLGWGFTQVNGVKVKEGDMMPWSLFVTTLEDQVLEGPT</sequence>
<dbReference type="InterPro" id="IPR023346">
    <property type="entry name" value="Lysozyme-like_dom_sf"/>
</dbReference>